<proteinExistence type="predicted"/>
<dbReference type="PANTHER" id="PTHR43476:SF3">
    <property type="entry name" value="FAD-BINDING MONOOXYGENASE"/>
    <property type="match status" value="1"/>
</dbReference>
<dbReference type="Gene3D" id="3.30.70.2450">
    <property type="match status" value="1"/>
</dbReference>
<evidence type="ECO:0000313" key="4">
    <source>
        <dbReference type="Proteomes" id="UP001596189"/>
    </source>
</evidence>
<keyword evidence="1" id="KW-0560">Oxidoreductase</keyword>
<dbReference type="PRINTS" id="PR00420">
    <property type="entry name" value="RNGMNOXGNASE"/>
</dbReference>
<dbReference type="InterPro" id="IPR002938">
    <property type="entry name" value="FAD-bd"/>
</dbReference>
<dbReference type="InterPro" id="IPR036188">
    <property type="entry name" value="FAD/NAD-bd_sf"/>
</dbReference>
<evidence type="ECO:0000259" key="2">
    <source>
        <dbReference type="Pfam" id="PF01494"/>
    </source>
</evidence>
<dbReference type="Gene3D" id="3.50.50.60">
    <property type="entry name" value="FAD/NAD(P)-binding domain"/>
    <property type="match status" value="1"/>
</dbReference>
<dbReference type="PANTHER" id="PTHR43476">
    <property type="entry name" value="3-(3-HYDROXY-PHENYL)PROPIONATE/3-HYDROXYCINNAMIC ACID HYDROXYLASE"/>
    <property type="match status" value="1"/>
</dbReference>
<gene>
    <name evidence="3" type="ORF">ACFQDO_09975</name>
</gene>
<feature type="domain" description="FAD-binding" evidence="2">
    <location>
        <begin position="4"/>
        <end position="347"/>
    </location>
</feature>
<reference evidence="4" key="1">
    <citation type="journal article" date="2019" name="Int. J. Syst. Evol. Microbiol.">
        <title>The Global Catalogue of Microorganisms (GCM) 10K type strain sequencing project: providing services to taxonomists for standard genome sequencing and annotation.</title>
        <authorList>
            <consortium name="The Broad Institute Genomics Platform"/>
            <consortium name="The Broad Institute Genome Sequencing Center for Infectious Disease"/>
            <person name="Wu L."/>
            <person name="Ma J."/>
        </authorList>
    </citation>
    <scope>NUCLEOTIDE SEQUENCE [LARGE SCALE GENOMIC DNA]</scope>
    <source>
        <strain evidence="4">KACC 14249</strain>
    </source>
</reference>
<organism evidence="3 4">
    <name type="scientific">Angustibacter luteus</name>
    <dbReference type="NCBI Taxonomy" id="658456"/>
    <lineage>
        <taxon>Bacteria</taxon>
        <taxon>Bacillati</taxon>
        <taxon>Actinomycetota</taxon>
        <taxon>Actinomycetes</taxon>
        <taxon>Kineosporiales</taxon>
        <taxon>Kineosporiaceae</taxon>
    </lineage>
</organism>
<keyword evidence="4" id="KW-1185">Reference proteome</keyword>
<dbReference type="InterPro" id="IPR050631">
    <property type="entry name" value="PheA/TfdB_FAD_monoxygenase"/>
</dbReference>
<dbReference type="Proteomes" id="UP001596189">
    <property type="component" value="Unassembled WGS sequence"/>
</dbReference>
<dbReference type="RefSeq" id="WP_345716255.1">
    <property type="nucleotide sequence ID" value="NZ_BAABFP010000004.1"/>
</dbReference>
<keyword evidence="3" id="KW-0503">Monooxygenase</keyword>
<evidence type="ECO:0000313" key="3">
    <source>
        <dbReference type="EMBL" id="MFC6007455.1"/>
    </source>
</evidence>
<sequence length="521" mass="56175">MSVDADVAIVGFGPGGEALASLLGQAGHRVVVFEKSAVPYGLPRMSTLDGETARLMQHTANPDEALEGSIPQPGAIFYGANGEIATTADWGFKLCGHPYRLSLHQPNIEKAMEARIRECPTVTIHWGYEVTGLDDTGDEIRITAAPSKRAGVTNEGAAVAISATYVIGMDGASSFVRESLGIPIEVVQNHEDRWVLTDFDIVDPELQPPTTTVHLDPNGPWFWGPNGANRCRTDVRVMDPTATNDDLLEHEKAYEFLERKLGINREQVSITRRVVYKFRSQYAKTFRKGRVFIGGDAAHTMTPGIGQGSCSAMRDASNLAWKLDLILTGRATEALLDSYEPERLSHVLPLIHGSVIAWERAIENDPVKVAERDAFLRSSPSPEPPVPGLMQGILHKSGDELAAGPTGALSPQGRVRLAGQEGLLDSLIGSGFQLISSSPLHTALSDAQVEVLERLGVHVLVLGEGPDDLQDLDGTYSEFFAANEVTALLARPDFFLFGVAAGPDETKALVEDLLSQLSLTS</sequence>
<accession>A0ABW1JEL9</accession>
<name>A0ABW1JEL9_9ACTN</name>
<comment type="caution">
    <text evidence="3">The sequence shown here is derived from an EMBL/GenBank/DDBJ whole genome shotgun (WGS) entry which is preliminary data.</text>
</comment>
<evidence type="ECO:0000256" key="1">
    <source>
        <dbReference type="ARBA" id="ARBA00023002"/>
    </source>
</evidence>
<dbReference type="SUPFAM" id="SSF51905">
    <property type="entry name" value="FAD/NAD(P)-binding domain"/>
    <property type="match status" value="1"/>
</dbReference>
<dbReference type="EMBL" id="JBHSRD010000003">
    <property type="protein sequence ID" value="MFC6007455.1"/>
    <property type="molecule type" value="Genomic_DNA"/>
</dbReference>
<dbReference type="GO" id="GO:0004497">
    <property type="term" value="F:monooxygenase activity"/>
    <property type="evidence" value="ECO:0007669"/>
    <property type="project" value="UniProtKB-KW"/>
</dbReference>
<protein>
    <submittedName>
        <fullName evidence="3">FAD-dependent monooxygenase</fullName>
    </submittedName>
</protein>
<dbReference type="Pfam" id="PF01494">
    <property type="entry name" value="FAD_binding_3"/>
    <property type="match status" value="1"/>
</dbReference>